<evidence type="ECO:0000313" key="2">
    <source>
        <dbReference type="Proteomes" id="UP000479710"/>
    </source>
</evidence>
<reference evidence="1 2" key="1">
    <citation type="submission" date="2019-11" db="EMBL/GenBank/DDBJ databases">
        <title>Whole genome sequence of Oryza granulata.</title>
        <authorList>
            <person name="Li W."/>
        </authorList>
    </citation>
    <scope>NUCLEOTIDE SEQUENCE [LARGE SCALE GENOMIC DNA]</scope>
    <source>
        <strain evidence="2">cv. Menghai</strain>
        <tissue evidence="1">Leaf</tissue>
    </source>
</reference>
<dbReference type="EMBL" id="SPHZ02000003">
    <property type="protein sequence ID" value="KAF0924530.1"/>
    <property type="molecule type" value="Genomic_DNA"/>
</dbReference>
<dbReference type="Proteomes" id="UP000479710">
    <property type="component" value="Unassembled WGS sequence"/>
</dbReference>
<protein>
    <submittedName>
        <fullName evidence="1">Uncharacterized protein</fullName>
    </submittedName>
</protein>
<evidence type="ECO:0000313" key="1">
    <source>
        <dbReference type="EMBL" id="KAF0924530.1"/>
    </source>
</evidence>
<accession>A0A6G1EI74</accession>
<name>A0A6G1EI74_9ORYZ</name>
<dbReference type="AlphaFoldDB" id="A0A6G1EI74"/>
<organism evidence="1 2">
    <name type="scientific">Oryza meyeriana var. granulata</name>
    <dbReference type="NCBI Taxonomy" id="110450"/>
    <lineage>
        <taxon>Eukaryota</taxon>
        <taxon>Viridiplantae</taxon>
        <taxon>Streptophyta</taxon>
        <taxon>Embryophyta</taxon>
        <taxon>Tracheophyta</taxon>
        <taxon>Spermatophyta</taxon>
        <taxon>Magnoliopsida</taxon>
        <taxon>Liliopsida</taxon>
        <taxon>Poales</taxon>
        <taxon>Poaceae</taxon>
        <taxon>BOP clade</taxon>
        <taxon>Oryzoideae</taxon>
        <taxon>Oryzeae</taxon>
        <taxon>Oryzinae</taxon>
        <taxon>Oryza</taxon>
        <taxon>Oryza meyeriana</taxon>
    </lineage>
</organism>
<gene>
    <name evidence="1" type="ORF">E2562_010175</name>
</gene>
<proteinExistence type="predicted"/>
<comment type="caution">
    <text evidence="1">The sequence shown here is derived from an EMBL/GenBank/DDBJ whole genome shotgun (WGS) entry which is preliminary data.</text>
</comment>
<sequence length="79" mass="8886">MEAAKVNYLKVRLDLQPDAIIRDGVPDLLEFVSLAMTVDVVDVFHQPDEPNSKQPPLQRYTMMAMPAQSLTRGFKTALL</sequence>
<keyword evidence="2" id="KW-1185">Reference proteome</keyword>